<comment type="caution">
    <text evidence="1">The sequence shown here is derived from an EMBL/GenBank/DDBJ whole genome shotgun (WGS) entry which is preliminary data.</text>
</comment>
<protein>
    <submittedName>
        <fullName evidence="1">Uncharacterized protein</fullName>
    </submittedName>
</protein>
<dbReference type="PATRIC" id="fig|1244869.3.peg.499"/>
<accession>M2YEU1</accession>
<keyword evidence="2" id="KW-1185">Reference proteome</keyword>
<reference evidence="1 2" key="1">
    <citation type="journal article" date="2014" name="Genome Announc.">
        <title>Draft Genome Sequence of Magnetospirillum sp. Strain SO-1, a Freshwater Magnetotactic Bacterium Isolated from the Ol'khovka River, Russia.</title>
        <authorList>
            <person name="Grouzdev D.S."/>
            <person name="Dziuba M.V."/>
            <person name="Sukhacheva M.S."/>
            <person name="Mardanov A.V."/>
            <person name="Beletskiy A.V."/>
            <person name="Kuznetsov B.B."/>
            <person name="Skryabin K.G."/>
        </authorList>
    </citation>
    <scope>NUCLEOTIDE SEQUENCE [LARGE SCALE GENOMIC DNA]</scope>
    <source>
        <strain evidence="1 2">SO-1</strain>
    </source>
</reference>
<name>M2YEU1_9PROT</name>
<evidence type="ECO:0000313" key="2">
    <source>
        <dbReference type="Proteomes" id="UP000011744"/>
    </source>
</evidence>
<dbReference type="EMBL" id="AONQ01000004">
    <property type="protein sequence ID" value="EME71496.1"/>
    <property type="molecule type" value="Genomic_DNA"/>
</dbReference>
<dbReference type="Proteomes" id="UP000011744">
    <property type="component" value="Unassembled WGS sequence"/>
</dbReference>
<evidence type="ECO:0000313" key="1">
    <source>
        <dbReference type="EMBL" id="EME71496.1"/>
    </source>
</evidence>
<organism evidence="1 2">
    <name type="scientific">Paramagnetospirillum caucaseum</name>
    <dbReference type="NCBI Taxonomy" id="1244869"/>
    <lineage>
        <taxon>Bacteria</taxon>
        <taxon>Pseudomonadati</taxon>
        <taxon>Pseudomonadota</taxon>
        <taxon>Alphaproteobacteria</taxon>
        <taxon>Rhodospirillales</taxon>
        <taxon>Magnetospirillaceae</taxon>
        <taxon>Paramagnetospirillum</taxon>
    </lineage>
</organism>
<dbReference type="AlphaFoldDB" id="M2YEU1"/>
<dbReference type="STRING" id="1244869.H261_02506"/>
<proteinExistence type="predicted"/>
<gene>
    <name evidence="1" type="ORF">H261_02506</name>
</gene>
<sequence length="90" mass="9350">MEVDMQGDDLSGHNDGGQACAGHGGASGLPCAGCPEAVASVSRGVHGSDLSRSDHDNCWVVRIGHLEKLRSDDPCLACSFFRNRAQLLAG</sequence>